<evidence type="ECO:0000313" key="1">
    <source>
        <dbReference type="EMBL" id="KAH7988990.1"/>
    </source>
</evidence>
<name>A0ACB8E9I7_9SAUR</name>
<organism evidence="1 2">
    <name type="scientific">Sphaerodactylus townsendi</name>
    <dbReference type="NCBI Taxonomy" id="933632"/>
    <lineage>
        <taxon>Eukaryota</taxon>
        <taxon>Metazoa</taxon>
        <taxon>Chordata</taxon>
        <taxon>Craniata</taxon>
        <taxon>Vertebrata</taxon>
        <taxon>Euteleostomi</taxon>
        <taxon>Lepidosauria</taxon>
        <taxon>Squamata</taxon>
        <taxon>Bifurcata</taxon>
        <taxon>Gekkota</taxon>
        <taxon>Sphaerodactylidae</taxon>
        <taxon>Sphaerodactylus</taxon>
    </lineage>
</organism>
<reference evidence="1" key="1">
    <citation type="submission" date="2021-08" db="EMBL/GenBank/DDBJ databases">
        <title>The first chromosome-level gecko genome reveals the dynamic sex chromosomes of Neotropical dwarf geckos (Sphaerodactylidae: Sphaerodactylus).</title>
        <authorList>
            <person name="Pinto B.J."/>
            <person name="Keating S.E."/>
            <person name="Gamble T."/>
        </authorList>
    </citation>
    <scope>NUCLEOTIDE SEQUENCE</scope>
    <source>
        <strain evidence="1">TG3544</strain>
    </source>
</reference>
<dbReference type="Proteomes" id="UP000827872">
    <property type="component" value="Linkage Group LG10"/>
</dbReference>
<proteinExistence type="predicted"/>
<comment type="caution">
    <text evidence="1">The sequence shown here is derived from an EMBL/GenBank/DDBJ whole genome shotgun (WGS) entry which is preliminary data.</text>
</comment>
<keyword evidence="2" id="KW-1185">Reference proteome</keyword>
<protein>
    <submittedName>
        <fullName evidence="1">Uncharacterized protein</fullName>
    </submittedName>
</protein>
<sequence length="148" mass="16107">MGGVRRGRVEAGLSQGKLDLGCTLQRGRGFGGPWVGLSTPRGGFSSDLLGLCWMEAEKPNIWDLWASVWAESSFHTAVSGGAVQGTDPQAGLLPPPLALRVHSLWPRVWAPDTDFPWKSACRLPRLPKAALRENDKTNPVKRMEPDPP</sequence>
<dbReference type="EMBL" id="CM037623">
    <property type="protein sequence ID" value="KAH7988990.1"/>
    <property type="molecule type" value="Genomic_DNA"/>
</dbReference>
<gene>
    <name evidence="1" type="ORF">K3G42_024362</name>
</gene>
<accession>A0ACB8E9I7</accession>
<evidence type="ECO:0000313" key="2">
    <source>
        <dbReference type="Proteomes" id="UP000827872"/>
    </source>
</evidence>